<dbReference type="GO" id="GO:0042461">
    <property type="term" value="P:photoreceptor cell development"/>
    <property type="evidence" value="ECO:0007669"/>
    <property type="project" value="TreeGrafter"/>
</dbReference>
<dbReference type="Pfam" id="PF03607">
    <property type="entry name" value="DCX"/>
    <property type="match status" value="1"/>
</dbReference>
<reference evidence="8" key="2">
    <citation type="submission" date="2025-09" db="UniProtKB">
        <authorList>
            <consortium name="Ensembl"/>
        </authorList>
    </citation>
    <scope>IDENTIFICATION</scope>
</reference>
<evidence type="ECO:0000256" key="2">
    <source>
        <dbReference type="ARBA" id="ARBA00004496"/>
    </source>
</evidence>
<dbReference type="SMART" id="SM00537">
    <property type="entry name" value="DCX"/>
    <property type="match status" value="1"/>
</dbReference>
<dbReference type="GeneTree" id="ENSGT00940000154242"/>
<reference evidence="8" key="1">
    <citation type="submission" date="2025-08" db="UniProtKB">
        <authorList>
            <consortium name="Ensembl"/>
        </authorList>
    </citation>
    <scope>IDENTIFICATION</scope>
</reference>
<keyword evidence="9" id="KW-1185">Reference proteome</keyword>
<evidence type="ECO:0000256" key="4">
    <source>
        <dbReference type="ARBA" id="ARBA00022737"/>
    </source>
</evidence>
<evidence type="ECO:0000256" key="1">
    <source>
        <dbReference type="ARBA" id="ARBA00004316"/>
    </source>
</evidence>
<comment type="subcellular location">
    <subcellularLocation>
        <location evidence="1">Cell projection</location>
    </subcellularLocation>
    <subcellularLocation>
        <location evidence="2">Cytoplasm</location>
    </subcellularLocation>
</comment>
<dbReference type="GO" id="GO:0005930">
    <property type="term" value="C:axoneme"/>
    <property type="evidence" value="ECO:0007669"/>
    <property type="project" value="TreeGrafter"/>
</dbReference>
<dbReference type="InterPro" id="IPR003533">
    <property type="entry name" value="Doublecortin_dom"/>
</dbReference>
<dbReference type="PANTHER" id="PTHR23005">
    <property type="entry name" value="RETINITIS PIGMENTOSA 1 PROTEIN"/>
    <property type="match status" value="1"/>
</dbReference>
<dbReference type="STRING" id="8153.ENSHBUP00000028826"/>
<dbReference type="Gene3D" id="3.10.20.230">
    <property type="entry name" value="Doublecortin domain"/>
    <property type="match status" value="1"/>
</dbReference>
<evidence type="ECO:0000313" key="9">
    <source>
        <dbReference type="Proteomes" id="UP000264840"/>
    </source>
</evidence>
<dbReference type="PANTHER" id="PTHR23005:SF3">
    <property type="entry name" value="RETINITIS PIGMENTOSA 1-LIKE 1 PROTEIN"/>
    <property type="match status" value="1"/>
</dbReference>
<dbReference type="PROSITE" id="PS50309">
    <property type="entry name" value="DC"/>
    <property type="match status" value="1"/>
</dbReference>
<evidence type="ECO:0000259" key="7">
    <source>
        <dbReference type="PROSITE" id="PS50309"/>
    </source>
</evidence>
<evidence type="ECO:0000256" key="3">
    <source>
        <dbReference type="ARBA" id="ARBA00022490"/>
    </source>
</evidence>
<feature type="region of interest" description="Disordered" evidence="6">
    <location>
        <begin position="226"/>
        <end position="249"/>
    </location>
</feature>
<name>A0A3Q2WRS3_HAPBU</name>
<sequence length="249" mass="28442">QFTLIEETPVMCDTKQWQPQTQSSTSPQSKMSSHRRHFHCFDAVGGEGTHRSSIPFKRHSTRLPRIPQHGMVAHHEPTAECYVCSECRHAHALEAVETQLSPFYHTHPSCHHHHPHHYVLSGPSRPEETPLGHERHHHRYSKKLVLVKNSDPSFRKTIILHRRGLRSLGLFLEEVSELMQYHIRKLYTVGGHKVSLLQCPGVLVCVGREPSHPSIVENFRKTSDDKLPKLSVRSRSGGCTDGHESRKNS</sequence>
<dbReference type="GO" id="GO:0060041">
    <property type="term" value="P:retina development in camera-type eye"/>
    <property type="evidence" value="ECO:0007669"/>
    <property type="project" value="TreeGrafter"/>
</dbReference>
<feature type="domain" description="Doublecortin" evidence="7">
    <location>
        <begin position="142"/>
        <end position="198"/>
    </location>
</feature>
<dbReference type="AlphaFoldDB" id="A0A3Q2WRS3"/>
<keyword evidence="4" id="KW-0677">Repeat</keyword>
<accession>A0A3Q2WRS3</accession>
<protein>
    <recommendedName>
        <fullName evidence="7">Doublecortin domain-containing protein</fullName>
    </recommendedName>
</protein>
<dbReference type="SUPFAM" id="SSF89837">
    <property type="entry name" value="Doublecortin (DC)"/>
    <property type="match status" value="1"/>
</dbReference>
<dbReference type="GO" id="GO:0035556">
    <property type="term" value="P:intracellular signal transduction"/>
    <property type="evidence" value="ECO:0007669"/>
    <property type="project" value="InterPro"/>
</dbReference>
<keyword evidence="3" id="KW-0963">Cytoplasm</keyword>
<dbReference type="InterPro" id="IPR036572">
    <property type="entry name" value="Doublecortin_dom_sf"/>
</dbReference>
<feature type="compositionally biased region" description="Low complexity" evidence="6">
    <location>
        <begin position="14"/>
        <end position="31"/>
    </location>
</feature>
<proteinExistence type="predicted"/>
<dbReference type="GO" id="GO:0035082">
    <property type="term" value="P:axoneme assembly"/>
    <property type="evidence" value="ECO:0007669"/>
    <property type="project" value="TreeGrafter"/>
</dbReference>
<feature type="region of interest" description="Disordered" evidence="6">
    <location>
        <begin position="13"/>
        <end position="33"/>
    </location>
</feature>
<dbReference type="OMA" id="CTDGHES"/>
<evidence type="ECO:0000256" key="6">
    <source>
        <dbReference type="SAM" id="MobiDB-lite"/>
    </source>
</evidence>
<dbReference type="Proteomes" id="UP000264840">
    <property type="component" value="Unplaced"/>
</dbReference>
<keyword evidence="5" id="KW-0966">Cell projection</keyword>
<organism evidence="8 9">
    <name type="scientific">Haplochromis burtoni</name>
    <name type="common">Burton's mouthbrooder</name>
    <name type="synonym">Chromis burtoni</name>
    <dbReference type="NCBI Taxonomy" id="8153"/>
    <lineage>
        <taxon>Eukaryota</taxon>
        <taxon>Metazoa</taxon>
        <taxon>Chordata</taxon>
        <taxon>Craniata</taxon>
        <taxon>Vertebrata</taxon>
        <taxon>Euteleostomi</taxon>
        <taxon>Actinopterygii</taxon>
        <taxon>Neopterygii</taxon>
        <taxon>Teleostei</taxon>
        <taxon>Neoteleostei</taxon>
        <taxon>Acanthomorphata</taxon>
        <taxon>Ovalentaria</taxon>
        <taxon>Cichlomorphae</taxon>
        <taxon>Cichliformes</taxon>
        <taxon>Cichlidae</taxon>
        <taxon>African cichlids</taxon>
        <taxon>Pseudocrenilabrinae</taxon>
        <taxon>Haplochromini</taxon>
        <taxon>Haplochromis</taxon>
    </lineage>
</organism>
<evidence type="ECO:0000313" key="8">
    <source>
        <dbReference type="Ensembl" id="ENSHBUP00000028826.1"/>
    </source>
</evidence>
<evidence type="ECO:0000256" key="5">
    <source>
        <dbReference type="ARBA" id="ARBA00023273"/>
    </source>
</evidence>
<dbReference type="Ensembl" id="ENSHBUT00000018357.1">
    <property type="protein sequence ID" value="ENSHBUP00000028826.1"/>
    <property type="gene ID" value="ENSHBUG00000012851.1"/>
</dbReference>